<reference evidence="3" key="1">
    <citation type="journal article" date="2020" name="Stud. Mycol.">
        <title>101 Dothideomycetes genomes: a test case for predicting lifestyles and emergence of pathogens.</title>
        <authorList>
            <person name="Haridas S."/>
            <person name="Albert R."/>
            <person name="Binder M."/>
            <person name="Bloem J."/>
            <person name="Labutti K."/>
            <person name="Salamov A."/>
            <person name="Andreopoulos B."/>
            <person name="Baker S."/>
            <person name="Barry K."/>
            <person name="Bills G."/>
            <person name="Bluhm B."/>
            <person name="Cannon C."/>
            <person name="Castanera R."/>
            <person name="Culley D."/>
            <person name="Daum C."/>
            <person name="Ezra D."/>
            <person name="Gonzalez J."/>
            <person name="Henrissat B."/>
            <person name="Kuo A."/>
            <person name="Liang C."/>
            <person name="Lipzen A."/>
            <person name="Lutzoni F."/>
            <person name="Magnuson J."/>
            <person name="Mondo S."/>
            <person name="Nolan M."/>
            <person name="Ohm R."/>
            <person name="Pangilinan J."/>
            <person name="Park H.-J."/>
            <person name="Ramirez L."/>
            <person name="Alfaro M."/>
            <person name="Sun H."/>
            <person name="Tritt A."/>
            <person name="Yoshinaga Y."/>
            <person name="Zwiers L.-H."/>
            <person name="Turgeon B."/>
            <person name="Goodwin S."/>
            <person name="Spatafora J."/>
            <person name="Crous P."/>
            <person name="Grigoriev I."/>
        </authorList>
    </citation>
    <scope>NUCLEOTIDE SEQUENCE</scope>
    <source>
        <strain evidence="3">ATCC 74209</strain>
    </source>
</reference>
<proteinExistence type="predicted"/>
<feature type="region of interest" description="Disordered" evidence="1">
    <location>
        <begin position="475"/>
        <end position="508"/>
    </location>
</feature>
<sequence length="585" mass="64765">MANDQPFLYNAPKRYSADDLPDTFNPKAVTMASRQPPPPPKPKPIGPLVDFNTHPDSYLILPYGRTDAKPLGKKTKTLIKGARWIQLFFRALQLLGAIGVLLCAIFIKGTGNTEGFIIRIPPGVDIVVSLYAIYHLLRAAKARTPASSASYHFFALMLDAGFIPFYVFTALLSNRNFNQQSGTNGRWRTFFTKQEDTETVLHTTWLTATAVGGLHCVSLFLDLYLVLIFRKISKLPPDMNPLEEHLTARPRRAMHKHSKSSISTTKPLMADEKRFSTQSGTSITTTGSGLSSHVPTPDAEKMSFLHTRGNSEVKYSPHTPASVNHNRNSLYSQAASNRASRANLNSRDDLHLRDNEEGDETLSQRKAYLTAQAIKRGSRPNSMVPSKQDTSHDLGEQSFNWFVHSDTPAEDPADPAAQYKALLDHTYLSDEEENSRMVPQPLRMNPPSPTRSLTPQRTKSKRYYGDLKAAREAILPQKDSFADNRSRSRSPVKDAPAGLTQTSFASVRRTGEAGYTPIQGHSPRVVSRSGVDYIGDYSYEDDSYLRADASNQARGRNVSGAIAEEGRGGLKTMGGLTYRRVSGMA</sequence>
<name>A0A9P4JY89_9PLEO</name>
<feature type="compositionally biased region" description="Basic residues" evidence="1">
    <location>
        <begin position="248"/>
        <end position="259"/>
    </location>
</feature>
<feature type="region of interest" description="Disordered" evidence="1">
    <location>
        <begin position="1"/>
        <end position="46"/>
    </location>
</feature>
<feature type="region of interest" description="Disordered" evidence="1">
    <location>
        <begin position="335"/>
        <end position="393"/>
    </location>
</feature>
<evidence type="ECO:0000256" key="2">
    <source>
        <dbReference type="SAM" id="Phobius"/>
    </source>
</evidence>
<feature type="compositionally biased region" description="Basic and acidic residues" evidence="1">
    <location>
        <begin position="346"/>
        <end position="355"/>
    </location>
</feature>
<keyword evidence="2" id="KW-1133">Transmembrane helix</keyword>
<keyword evidence="2" id="KW-0472">Membrane</keyword>
<dbReference type="EMBL" id="ML993850">
    <property type="protein sequence ID" value="KAF2205767.1"/>
    <property type="molecule type" value="Genomic_DNA"/>
</dbReference>
<keyword evidence="2" id="KW-0812">Transmembrane</keyword>
<feature type="region of interest" description="Disordered" evidence="1">
    <location>
        <begin position="432"/>
        <end position="459"/>
    </location>
</feature>
<feature type="transmembrane region" description="Helical" evidence="2">
    <location>
        <begin position="87"/>
        <end position="110"/>
    </location>
</feature>
<dbReference type="OrthoDB" id="5404940at2759"/>
<feature type="compositionally biased region" description="Polar residues" evidence="1">
    <location>
        <begin position="379"/>
        <end position="388"/>
    </location>
</feature>
<evidence type="ECO:0000313" key="4">
    <source>
        <dbReference type="Proteomes" id="UP000799536"/>
    </source>
</evidence>
<dbReference type="Proteomes" id="UP000799536">
    <property type="component" value="Unassembled WGS sequence"/>
</dbReference>
<feature type="compositionally biased region" description="Low complexity" evidence="1">
    <location>
        <begin position="276"/>
        <end position="292"/>
    </location>
</feature>
<feature type="region of interest" description="Disordered" evidence="1">
    <location>
        <begin position="246"/>
        <end position="298"/>
    </location>
</feature>
<keyword evidence="4" id="KW-1185">Reference proteome</keyword>
<organism evidence="3 4">
    <name type="scientific">Delitschia confertaspora ATCC 74209</name>
    <dbReference type="NCBI Taxonomy" id="1513339"/>
    <lineage>
        <taxon>Eukaryota</taxon>
        <taxon>Fungi</taxon>
        <taxon>Dikarya</taxon>
        <taxon>Ascomycota</taxon>
        <taxon>Pezizomycotina</taxon>
        <taxon>Dothideomycetes</taxon>
        <taxon>Pleosporomycetidae</taxon>
        <taxon>Pleosporales</taxon>
        <taxon>Delitschiaceae</taxon>
        <taxon>Delitschia</taxon>
    </lineage>
</organism>
<dbReference type="AlphaFoldDB" id="A0A9P4JY89"/>
<comment type="caution">
    <text evidence="3">The sequence shown here is derived from an EMBL/GenBank/DDBJ whole genome shotgun (WGS) entry which is preliminary data.</text>
</comment>
<feature type="compositionally biased region" description="Low complexity" evidence="1">
    <location>
        <begin position="335"/>
        <end position="345"/>
    </location>
</feature>
<gene>
    <name evidence="3" type="ORF">GQ43DRAFT_385268</name>
</gene>
<feature type="compositionally biased region" description="Pro residues" evidence="1">
    <location>
        <begin position="35"/>
        <end position="45"/>
    </location>
</feature>
<feature type="transmembrane region" description="Helical" evidence="2">
    <location>
        <begin position="205"/>
        <end position="229"/>
    </location>
</feature>
<evidence type="ECO:0000313" key="3">
    <source>
        <dbReference type="EMBL" id="KAF2205767.1"/>
    </source>
</evidence>
<evidence type="ECO:0000256" key="1">
    <source>
        <dbReference type="SAM" id="MobiDB-lite"/>
    </source>
</evidence>
<feature type="transmembrane region" description="Helical" evidence="2">
    <location>
        <begin position="149"/>
        <end position="168"/>
    </location>
</feature>
<feature type="transmembrane region" description="Helical" evidence="2">
    <location>
        <begin position="116"/>
        <end position="137"/>
    </location>
</feature>
<accession>A0A9P4JY89</accession>
<protein>
    <submittedName>
        <fullName evidence="3">Uncharacterized protein</fullName>
    </submittedName>
</protein>